<dbReference type="OrthoDB" id="9775346at2"/>
<gene>
    <name evidence="1" type="ORF">EHQ58_10295</name>
</gene>
<dbReference type="SUPFAM" id="SSF48371">
    <property type="entry name" value="ARM repeat"/>
    <property type="match status" value="1"/>
</dbReference>
<dbReference type="Proteomes" id="UP000297693">
    <property type="component" value="Unassembled WGS sequence"/>
</dbReference>
<organism evidence="1 2">
    <name type="scientific">Leptospira ognonensis</name>
    <dbReference type="NCBI Taxonomy" id="2484945"/>
    <lineage>
        <taxon>Bacteria</taxon>
        <taxon>Pseudomonadati</taxon>
        <taxon>Spirochaetota</taxon>
        <taxon>Spirochaetia</taxon>
        <taxon>Leptospirales</taxon>
        <taxon>Leptospiraceae</taxon>
        <taxon>Leptospira</taxon>
    </lineage>
</organism>
<reference evidence="1" key="1">
    <citation type="journal article" date="2019" name="PLoS Negl. Trop. Dis.">
        <title>Revisiting the worldwide diversity of Leptospira species in the environment.</title>
        <authorList>
            <person name="Vincent A.T."/>
            <person name="Schiettekatte O."/>
            <person name="Bourhy P."/>
            <person name="Veyrier F.J."/>
            <person name="Picardeau M."/>
        </authorList>
    </citation>
    <scope>NUCLEOTIDE SEQUENCE [LARGE SCALE GENOMIC DNA]</scope>
    <source>
        <strain evidence="1">201702476</strain>
    </source>
</reference>
<dbReference type="PANTHER" id="PTHR34070">
    <property type="entry name" value="ARMADILLO-TYPE FOLD"/>
    <property type="match status" value="1"/>
</dbReference>
<dbReference type="EMBL" id="RQGD01000033">
    <property type="protein sequence ID" value="TGL58522.1"/>
    <property type="molecule type" value="Genomic_DNA"/>
</dbReference>
<proteinExistence type="predicted"/>
<dbReference type="CDD" id="cd06561">
    <property type="entry name" value="AlkD_like"/>
    <property type="match status" value="1"/>
</dbReference>
<comment type="caution">
    <text evidence="1">The sequence shown here is derived from an EMBL/GenBank/DDBJ whole genome shotgun (WGS) entry which is preliminary data.</text>
</comment>
<dbReference type="InterPro" id="IPR014825">
    <property type="entry name" value="DNA_alkylation"/>
</dbReference>
<dbReference type="AlphaFoldDB" id="A0A4R9JZ24"/>
<sequence>MVLTEKNFLNNLKSLKSAKELPKVKRYFTEKTKDDKFIGIRMAAIFKLAKQYSEMEHSEVLKLLRSEFYEARMGAVSIMDFQARKKNATSERKKALFEMYIHNHQWINNWDLIDRSAPYVIGGYLYDKPRNILYKLAKSKNIWERRTAIVSTYFFIRQNDLADTFKIAEILRNDQQDLIQRAVGSWIREAGKNRFKNIDI</sequence>
<evidence type="ECO:0000313" key="2">
    <source>
        <dbReference type="Proteomes" id="UP000297693"/>
    </source>
</evidence>
<protein>
    <submittedName>
        <fullName evidence="1">DNA alkylation repair protein</fullName>
    </submittedName>
</protein>
<dbReference type="RefSeq" id="WP_135623822.1">
    <property type="nucleotide sequence ID" value="NZ_RQGD01000033.1"/>
</dbReference>
<dbReference type="Gene3D" id="1.25.10.90">
    <property type="match status" value="1"/>
</dbReference>
<keyword evidence="2" id="KW-1185">Reference proteome</keyword>
<dbReference type="InterPro" id="IPR016024">
    <property type="entry name" value="ARM-type_fold"/>
</dbReference>
<name>A0A4R9JZ24_9LEPT</name>
<dbReference type="PANTHER" id="PTHR34070:SF1">
    <property type="entry name" value="DNA ALKYLATION REPAIR PROTEIN"/>
    <property type="match status" value="1"/>
</dbReference>
<evidence type="ECO:0000313" key="1">
    <source>
        <dbReference type="EMBL" id="TGL58522.1"/>
    </source>
</evidence>
<accession>A0A4R9JZ24</accession>
<dbReference type="Pfam" id="PF08713">
    <property type="entry name" value="DNA_alkylation"/>
    <property type="match status" value="1"/>
</dbReference>